<dbReference type="KEGG" id="vg:18563295"/>
<sequence>MSGEIIIGQTANKEVEQIDDIHRLVNSFATNRKLSGQEVLVKKINNGDGSIVRVERHDHKLLEVKYSESMFQINVIFNLQPVLDDQLIRTVKNLAEVDKEDLDRFFIEEDKNTYGAILFGFDQFKELFPKMYS</sequence>
<dbReference type="RefSeq" id="YP_009015387.1">
    <property type="nucleotide sequence ID" value="NC_023719.1"/>
</dbReference>
<evidence type="ECO:0000313" key="1">
    <source>
        <dbReference type="EMBL" id="AEO93347.1"/>
    </source>
</evidence>
<keyword evidence="2" id="KW-1185">Reference proteome</keyword>
<name>G3MBE6_9CAUD</name>
<dbReference type="Proteomes" id="UP000009273">
    <property type="component" value="Segment"/>
</dbReference>
<dbReference type="EMBL" id="JN638751">
    <property type="protein sequence ID" value="AEO93347.1"/>
    <property type="molecule type" value="Genomic_DNA"/>
</dbReference>
<organism evidence="1 2">
    <name type="scientific">Bacillus phage G</name>
    <dbReference type="NCBI Taxonomy" id="2884420"/>
    <lineage>
        <taxon>Viruses</taxon>
        <taxon>Duplodnaviria</taxon>
        <taxon>Heunggongvirae</taxon>
        <taxon>Uroviricota</taxon>
        <taxon>Caudoviricetes</taxon>
        <taxon>Donellivirus</taxon>
        <taxon>Donellivirus gee</taxon>
    </lineage>
</organism>
<proteinExistence type="predicted"/>
<gene>
    <name evidence="1" type="primary">76</name>
    <name evidence="1" type="ORF">G_76</name>
</gene>
<evidence type="ECO:0000313" key="2">
    <source>
        <dbReference type="Proteomes" id="UP000009273"/>
    </source>
</evidence>
<protein>
    <submittedName>
        <fullName evidence="1">Gp76</fullName>
    </submittedName>
</protein>
<reference evidence="1 2" key="1">
    <citation type="submission" date="2011-09" db="EMBL/GenBank/DDBJ databases">
        <authorList>
            <person name="Pope W.H."/>
            <person name="Pedulla M.L."/>
            <person name="Ford M.E."/>
            <person name="Peebles C.L."/>
            <person name="Hatfull G.H."/>
            <person name="Hendrix R.W."/>
        </authorList>
    </citation>
    <scope>NUCLEOTIDE SEQUENCE [LARGE SCALE GENOMIC DNA]</scope>
    <source>
        <strain evidence="1">G</strain>
    </source>
</reference>
<accession>G3MBE6</accession>
<dbReference type="GeneID" id="18563295"/>